<organism evidence="1">
    <name type="scientific">Timema bartmani</name>
    <dbReference type="NCBI Taxonomy" id="61472"/>
    <lineage>
        <taxon>Eukaryota</taxon>
        <taxon>Metazoa</taxon>
        <taxon>Ecdysozoa</taxon>
        <taxon>Arthropoda</taxon>
        <taxon>Hexapoda</taxon>
        <taxon>Insecta</taxon>
        <taxon>Pterygota</taxon>
        <taxon>Neoptera</taxon>
        <taxon>Polyneoptera</taxon>
        <taxon>Phasmatodea</taxon>
        <taxon>Timematodea</taxon>
        <taxon>Timematoidea</taxon>
        <taxon>Timematidae</taxon>
        <taxon>Timema</taxon>
    </lineage>
</organism>
<protein>
    <submittedName>
        <fullName evidence="1">Uncharacterized protein</fullName>
    </submittedName>
</protein>
<proteinExistence type="predicted"/>
<dbReference type="AlphaFoldDB" id="A0A7R9EUP2"/>
<evidence type="ECO:0000313" key="1">
    <source>
        <dbReference type="EMBL" id="CAD7441666.1"/>
    </source>
</evidence>
<accession>A0A7R9EUP2</accession>
<name>A0A7R9EUP2_9NEOP</name>
<sequence>MSWDIKLLVTLSELTTQSMHVMHIISTYVLYVIHGPAQYSTNQWLRNCQNTCLRRVISVCPASQMAPSS</sequence>
<dbReference type="EMBL" id="OD565392">
    <property type="protein sequence ID" value="CAD7441666.1"/>
    <property type="molecule type" value="Genomic_DNA"/>
</dbReference>
<gene>
    <name evidence="1" type="ORF">TBIB3V08_LOCUS4121</name>
</gene>
<reference evidence="1" key="1">
    <citation type="submission" date="2020-11" db="EMBL/GenBank/DDBJ databases">
        <authorList>
            <person name="Tran Van P."/>
        </authorList>
    </citation>
    <scope>NUCLEOTIDE SEQUENCE</scope>
</reference>